<dbReference type="PANTHER" id="PTHR37512">
    <property type="entry name" value="TRIFUNCTIONAL NAD BIOSYNTHESIS/REGULATOR PROTEIN NADR"/>
    <property type="match status" value="1"/>
</dbReference>
<feature type="domain" description="NadR/Ttd14 AAA" evidence="1">
    <location>
        <begin position="175"/>
        <end position="327"/>
    </location>
</feature>
<dbReference type="InterPro" id="IPR014729">
    <property type="entry name" value="Rossmann-like_a/b/a_fold"/>
</dbReference>
<evidence type="ECO:0000313" key="3">
    <source>
        <dbReference type="Proteomes" id="UP000548685"/>
    </source>
</evidence>
<dbReference type="InterPro" id="IPR052735">
    <property type="entry name" value="NAD_biosynth-regulator"/>
</dbReference>
<organism evidence="2 3">
    <name type="scientific">Erythrobacter ramosus</name>
    <dbReference type="NCBI Taxonomy" id="35811"/>
    <lineage>
        <taxon>Bacteria</taxon>
        <taxon>Pseudomonadati</taxon>
        <taxon>Pseudomonadota</taxon>
        <taxon>Alphaproteobacteria</taxon>
        <taxon>Sphingomonadales</taxon>
        <taxon>Erythrobacteraceae</taxon>
        <taxon>Erythrobacter/Porphyrobacter group</taxon>
        <taxon>Erythrobacter</taxon>
    </lineage>
</organism>
<dbReference type="SUPFAM" id="SSF52374">
    <property type="entry name" value="Nucleotidylyl transferase"/>
    <property type="match status" value="1"/>
</dbReference>
<dbReference type="InterPro" id="IPR027417">
    <property type="entry name" value="P-loop_NTPase"/>
</dbReference>
<dbReference type="Proteomes" id="UP000548685">
    <property type="component" value="Unassembled WGS sequence"/>
</dbReference>
<dbReference type="PANTHER" id="PTHR37512:SF1">
    <property type="entry name" value="NADR_TTD14 AAA DOMAIN-CONTAINING PROTEIN"/>
    <property type="match status" value="1"/>
</dbReference>
<dbReference type="RefSeq" id="WP_237440635.1">
    <property type="nucleotide sequence ID" value="NZ_BAAADZ010000002.1"/>
</dbReference>
<keyword evidence="2" id="KW-0808">Transferase</keyword>
<dbReference type="InterPro" id="IPR038727">
    <property type="entry name" value="NadR/Ttd14_AAA_dom"/>
</dbReference>
<sequence length="340" mass="36366">MGQGGAQRRGNCGVMRRGFLLGKFMPPHAGHMALIRAARALVDELTVLVCWLPDDPIAGEVRLAWMRDLLPDCRVLGHGQVVPQAPGDSADFWPIWRGIVAAAHPESIDYLFAGEDYGAELAAQVGGLFVPLGGRVLGLVDDPLSGLSGSGVRADPAAHWAYLPKPVQAHYRRTICLHGAESTGKTTLAAALAAETGAMTVGEYGRSHCEVHKAPLTRDDLLLIGRAQQAMIAAAAEWAGPLLLTDTDALMTAAWCEMLLGERPQELMQAPKADLYLLLEPDLPWIDDGTRFFADPADRHKFARIVAQVLDDAAVPFVRIAGQGPERLAAARAAIGALND</sequence>
<name>A0ABR6HWR9_9SPHN</name>
<dbReference type="SUPFAM" id="SSF52540">
    <property type="entry name" value="P-loop containing nucleoside triphosphate hydrolases"/>
    <property type="match status" value="1"/>
</dbReference>
<dbReference type="Gene3D" id="3.40.50.300">
    <property type="entry name" value="P-loop containing nucleotide triphosphate hydrolases"/>
    <property type="match status" value="1"/>
</dbReference>
<gene>
    <name evidence="2" type="ORF">FHS52_001013</name>
</gene>
<evidence type="ECO:0000313" key="2">
    <source>
        <dbReference type="EMBL" id="MBB3775070.1"/>
    </source>
</evidence>
<comment type="caution">
    <text evidence="2">The sequence shown here is derived from an EMBL/GenBank/DDBJ whole genome shotgun (WGS) entry which is preliminary data.</text>
</comment>
<dbReference type="GO" id="GO:0016779">
    <property type="term" value="F:nucleotidyltransferase activity"/>
    <property type="evidence" value="ECO:0007669"/>
    <property type="project" value="UniProtKB-KW"/>
</dbReference>
<evidence type="ECO:0000259" key="1">
    <source>
        <dbReference type="Pfam" id="PF13521"/>
    </source>
</evidence>
<proteinExistence type="predicted"/>
<protein>
    <submittedName>
        <fullName evidence="2">NadR type nicotinamide-nucleotide adenylyltransferase</fullName>
    </submittedName>
</protein>
<keyword evidence="3" id="KW-1185">Reference proteome</keyword>
<dbReference type="EMBL" id="JACICE010000001">
    <property type="protein sequence ID" value="MBB3775070.1"/>
    <property type="molecule type" value="Genomic_DNA"/>
</dbReference>
<dbReference type="Pfam" id="PF13521">
    <property type="entry name" value="AAA_28"/>
    <property type="match status" value="1"/>
</dbReference>
<keyword evidence="2" id="KW-0548">Nucleotidyltransferase</keyword>
<dbReference type="NCBIfam" id="TIGR00125">
    <property type="entry name" value="cyt_tran_rel"/>
    <property type="match status" value="1"/>
</dbReference>
<reference evidence="2 3" key="1">
    <citation type="submission" date="2020-08" db="EMBL/GenBank/DDBJ databases">
        <title>Genomic Encyclopedia of Type Strains, Phase IV (KMG-IV): sequencing the most valuable type-strain genomes for metagenomic binning, comparative biology and taxonomic classification.</title>
        <authorList>
            <person name="Goeker M."/>
        </authorList>
    </citation>
    <scope>NUCLEOTIDE SEQUENCE [LARGE SCALE GENOMIC DNA]</scope>
    <source>
        <strain evidence="2 3">DSM 8510</strain>
    </source>
</reference>
<accession>A0ABR6HWR9</accession>
<dbReference type="InterPro" id="IPR004821">
    <property type="entry name" value="Cyt_trans-like"/>
</dbReference>
<dbReference type="Gene3D" id="3.40.50.620">
    <property type="entry name" value="HUPs"/>
    <property type="match status" value="1"/>
</dbReference>